<dbReference type="AlphaFoldDB" id="A0A9W7F974"/>
<accession>A0A9W7F974</accession>
<dbReference type="Pfam" id="PF20179">
    <property type="entry name" value="MSS51_C"/>
    <property type="match status" value="1"/>
</dbReference>
<dbReference type="EMBL" id="BRXW01000092">
    <property type="protein sequence ID" value="GMI05858.1"/>
    <property type="molecule type" value="Genomic_DNA"/>
</dbReference>
<sequence>MASFTSTDLPPPDPETNDSDSEIPEGFQPLPPSTEFYTQSGVGGTFENFVGDINDSNSESSFGSFEDSQTQSLDTGVDKSMADDILENLESDYNRTISDVKKDDNEVNELTSKLDSNLKLPEKLEKVSSNYADVGKPPAIVDIDKVKKSIASIRLKNPKLTSALDNGFRKINRPPNTSNPTKKVIIPEHSIIPFAPNSSFFKTTSKALTSRSNLSRAATLCNSLDLLDMPVSGVDIVLDVLGPDIKDANNEEGVKRNWGGVIRWLKAAGAKSVKIRLIGPNLTFKPSEDMSNYEFHELCYDEFMDSSSYSEPMICIAYNAGIWGYESWNSTILKLNNINLIVTSYTVEEGEDDYERIKELKKNAVCVLEPEENFYGSGEVRETEGGGGREYRENKCWQIWRF</sequence>
<feature type="domain" description="Mitochondrial splicing suppressor 51-like C-terminal" evidence="2">
    <location>
        <begin position="227"/>
        <end position="377"/>
    </location>
</feature>
<organism evidence="3 4">
    <name type="scientific">Triparma laevis f. longispina</name>
    <dbReference type="NCBI Taxonomy" id="1714387"/>
    <lineage>
        <taxon>Eukaryota</taxon>
        <taxon>Sar</taxon>
        <taxon>Stramenopiles</taxon>
        <taxon>Ochrophyta</taxon>
        <taxon>Bolidophyceae</taxon>
        <taxon>Parmales</taxon>
        <taxon>Triparmaceae</taxon>
        <taxon>Triparma</taxon>
    </lineage>
</organism>
<dbReference type="InterPro" id="IPR046824">
    <property type="entry name" value="Mss51-like_C"/>
</dbReference>
<evidence type="ECO:0000259" key="2">
    <source>
        <dbReference type="Pfam" id="PF20179"/>
    </source>
</evidence>
<dbReference type="Proteomes" id="UP001165122">
    <property type="component" value="Unassembled WGS sequence"/>
</dbReference>
<evidence type="ECO:0000313" key="3">
    <source>
        <dbReference type="EMBL" id="GMI05858.1"/>
    </source>
</evidence>
<keyword evidence="4" id="KW-1185">Reference proteome</keyword>
<dbReference type="PANTHER" id="PTHR28069">
    <property type="entry name" value="GH20023P"/>
    <property type="match status" value="1"/>
</dbReference>
<dbReference type="OrthoDB" id="432970at2759"/>
<evidence type="ECO:0000313" key="4">
    <source>
        <dbReference type="Proteomes" id="UP001165122"/>
    </source>
</evidence>
<proteinExistence type="predicted"/>
<comment type="caution">
    <text evidence="3">The sequence shown here is derived from an EMBL/GenBank/DDBJ whole genome shotgun (WGS) entry which is preliminary data.</text>
</comment>
<name>A0A9W7F974_9STRA</name>
<feature type="region of interest" description="Disordered" evidence="1">
    <location>
        <begin position="1"/>
        <end position="75"/>
    </location>
</feature>
<evidence type="ECO:0000256" key="1">
    <source>
        <dbReference type="SAM" id="MobiDB-lite"/>
    </source>
</evidence>
<gene>
    <name evidence="3" type="ORF">TrLO_g2738</name>
</gene>
<protein>
    <recommendedName>
        <fullName evidence="2">Mitochondrial splicing suppressor 51-like C-terminal domain-containing protein</fullName>
    </recommendedName>
</protein>
<reference evidence="4" key="1">
    <citation type="journal article" date="2023" name="Commun. Biol.">
        <title>Genome analysis of Parmales, the sister group of diatoms, reveals the evolutionary specialization of diatoms from phago-mixotrophs to photoautotrophs.</title>
        <authorList>
            <person name="Ban H."/>
            <person name="Sato S."/>
            <person name="Yoshikawa S."/>
            <person name="Yamada K."/>
            <person name="Nakamura Y."/>
            <person name="Ichinomiya M."/>
            <person name="Sato N."/>
            <person name="Blanc-Mathieu R."/>
            <person name="Endo H."/>
            <person name="Kuwata A."/>
            <person name="Ogata H."/>
        </authorList>
    </citation>
    <scope>NUCLEOTIDE SEQUENCE [LARGE SCALE GENOMIC DNA]</scope>
    <source>
        <strain evidence="4">NIES 3700</strain>
    </source>
</reference>
<dbReference type="PANTHER" id="PTHR28069:SF2">
    <property type="entry name" value="GH20023P"/>
    <property type="match status" value="1"/>
</dbReference>
<feature type="compositionally biased region" description="Polar residues" evidence="1">
    <location>
        <begin position="54"/>
        <end position="74"/>
    </location>
</feature>